<keyword evidence="3" id="KW-1185">Reference proteome</keyword>
<proteinExistence type="predicted"/>
<feature type="signal peptide" evidence="1">
    <location>
        <begin position="1"/>
        <end position="20"/>
    </location>
</feature>
<evidence type="ECO:0000313" key="2">
    <source>
        <dbReference type="EMBL" id="QEW01975.1"/>
    </source>
</evidence>
<accession>A0A5J6L0H8</accession>
<dbReference type="AlphaFoldDB" id="A0A5J6L0H8"/>
<evidence type="ECO:0000313" key="3">
    <source>
        <dbReference type="Proteomes" id="UP000325516"/>
    </source>
</evidence>
<evidence type="ECO:0000256" key="1">
    <source>
        <dbReference type="SAM" id="SignalP"/>
    </source>
</evidence>
<keyword evidence="1" id="KW-0732">Signal</keyword>
<organism evidence="2 3">
    <name type="scientific">Microbacterium lushaniae</name>
    <dbReference type="NCBI Taxonomy" id="2614639"/>
    <lineage>
        <taxon>Bacteria</taxon>
        <taxon>Bacillati</taxon>
        <taxon>Actinomycetota</taxon>
        <taxon>Actinomycetes</taxon>
        <taxon>Micrococcales</taxon>
        <taxon>Microbacteriaceae</taxon>
        <taxon>Microbacterium</taxon>
    </lineage>
</organism>
<protein>
    <recommendedName>
        <fullName evidence="4">Fibronectin type-III domain-containing protein</fullName>
    </recommendedName>
</protein>
<feature type="chain" id="PRO_5039495101" description="Fibronectin type-III domain-containing protein" evidence="1">
    <location>
        <begin position="21"/>
        <end position="309"/>
    </location>
</feature>
<dbReference type="KEGG" id="mlz:F6J85_01920"/>
<reference evidence="3" key="1">
    <citation type="submission" date="2019-09" db="EMBL/GenBank/DDBJ databases">
        <title>Mumia zhuanghuii sp. nov. isolated from the intestinal contents of plateau pika (Ochotona curzoniae) in the Qinghai-Tibet plateau of China.</title>
        <authorList>
            <person name="Tian Z."/>
        </authorList>
    </citation>
    <scope>NUCLEOTIDE SEQUENCE [LARGE SCALE GENOMIC DNA]</scope>
    <source>
        <strain evidence="3">L-031</strain>
    </source>
</reference>
<dbReference type="Proteomes" id="UP000325516">
    <property type="component" value="Chromosome"/>
</dbReference>
<dbReference type="RefSeq" id="WP_150923618.1">
    <property type="nucleotide sequence ID" value="NZ_CP044232.1"/>
</dbReference>
<gene>
    <name evidence="2" type="ORF">F6J85_01920</name>
</gene>
<evidence type="ECO:0008006" key="4">
    <source>
        <dbReference type="Google" id="ProtNLM"/>
    </source>
</evidence>
<dbReference type="EMBL" id="CP044232">
    <property type="protein sequence ID" value="QEW01975.1"/>
    <property type="molecule type" value="Genomic_DNA"/>
</dbReference>
<sequence length="309" mass="30985">MTRRRLLVPIVAIATFVALASGGAAAAAWLASASVTANASSATVATTLTQAGSLTTTYRYAGTTSPTARGTLAIANTGRAPLTYTLANQLTGSTALAQKTTLQLWTGTCGPTPPSTGVITTTLADPAPPLPSAARTIAPGATVTVCLATRISGTDASAANAALQGQSVTAVFRVTGAVGSDWTATAEAAPFTQTAYRIDPAGAVACTAARWGEVTLNWTAPANRVAGSPVTYRIFDTASGDTLDTVTADAATASVTLGGYDLPRNGTFALAVEARDATSGTTATASAPVSVIRTTPWNLGILFPSLRCS</sequence>
<name>A0A5J6L0H8_9MICO</name>